<reference evidence="1 2" key="1">
    <citation type="submission" date="2013-08" db="EMBL/GenBank/DDBJ databases">
        <authorList>
            <person name="Weinstock G."/>
            <person name="Sodergren E."/>
            <person name="Wylie T."/>
            <person name="Fulton L."/>
            <person name="Fulton R."/>
            <person name="Fronick C."/>
            <person name="O'Laughlin M."/>
            <person name="Godfrey J."/>
            <person name="Miner T."/>
            <person name="Herter B."/>
            <person name="Appelbaum E."/>
            <person name="Cordes M."/>
            <person name="Lek S."/>
            <person name="Wollam A."/>
            <person name="Pepin K.H."/>
            <person name="Palsikar V.B."/>
            <person name="Mitreva M."/>
            <person name="Wilson R.K."/>
        </authorList>
    </citation>
    <scope>NUCLEOTIDE SEQUENCE [LARGE SCALE GENOMIC DNA]</scope>
    <source>
        <strain evidence="1 2">ATCC BAA-474</strain>
    </source>
</reference>
<evidence type="ECO:0000313" key="2">
    <source>
        <dbReference type="Proteomes" id="UP000017081"/>
    </source>
</evidence>
<proteinExistence type="predicted"/>
<name>U7V9E2_9FUSO</name>
<dbReference type="EMBL" id="AXZF01000067">
    <property type="protein sequence ID" value="ERT68327.1"/>
    <property type="molecule type" value="Genomic_DNA"/>
</dbReference>
<organism evidence="1 2">
    <name type="scientific">Cetobacterium somerae ATCC BAA-474</name>
    <dbReference type="NCBI Taxonomy" id="1319815"/>
    <lineage>
        <taxon>Bacteria</taxon>
        <taxon>Fusobacteriati</taxon>
        <taxon>Fusobacteriota</taxon>
        <taxon>Fusobacteriia</taxon>
        <taxon>Fusobacteriales</taxon>
        <taxon>Fusobacteriaceae</taxon>
        <taxon>Cetobacterium</taxon>
    </lineage>
</organism>
<protein>
    <submittedName>
        <fullName evidence="1">Uncharacterized protein</fullName>
    </submittedName>
</protein>
<sequence>MEIMARKLKVKVDKNKKKNVDDLYTFYLNSLDDSTRRKLDKEMLSKIYKGVEHYNARKFRYLAFDSLVVSITKLEEYLKEDVAFHKEVGFERYLELSEKLAKEMAYDFNHEVLNKNILEVMSANFFRWVIQKEIEVEYVTTDLTEDYPYKVEDTKNFIKEIIVKSQELDIEFTDNEKMVLVTLKNREDNSLKYLEIRKVDYDFLQSIAKVLKVMNLILKTIDVMEEESTFVDKYKECIYNLQRITDYIYFKEILSISYDYSIPNSVLKCLKSKNVA</sequence>
<gene>
    <name evidence="1" type="ORF">HMPREF0202_01716</name>
</gene>
<evidence type="ECO:0000313" key="1">
    <source>
        <dbReference type="EMBL" id="ERT68327.1"/>
    </source>
</evidence>
<dbReference type="STRING" id="1319815.HMPREF0202_01716"/>
<comment type="caution">
    <text evidence="1">The sequence shown here is derived from an EMBL/GenBank/DDBJ whole genome shotgun (WGS) entry which is preliminary data.</text>
</comment>
<dbReference type="HOGENOM" id="CLU_1007192_0_0_0"/>
<keyword evidence="2" id="KW-1185">Reference proteome</keyword>
<accession>U7V9E2</accession>
<dbReference type="Proteomes" id="UP000017081">
    <property type="component" value="Unassembled WGS sequence"/>
</dbReference>
<dbReference type="AlphaFoldDB" id="U7V9E2"/>